<proteinExistence type="inferred from homology"/>
<dbReference type="GO" id="GO:0005886">
    <property type="term" value="C:plasma membrane"/>
    <property type="evidence" value="ECO:0007669"/>
    <property type="project" value="TreeGrafter"/>
</dbReference>
<evidence type="ECO:0000256" key="3">
    <source>
        <dbReference type="ARBA" id="ARBA00022461"/>
    </source>
</evidence>
<evidence type="ECO:0000256" key="11">
    <source>
        <dbReference type="RuleBase" id="RU000679"/>
    </source>
</evidence>
<evidence type="ECO:0000256" key="6">
    <source>
        <dbReference type="ARBA" id="ARBA00023053"/>
    </source>
</evidence>
<comment type="subcellular location">
    <subcellularLocation>
        <location evidence="1">Membrane</location>
        <topology evidence="1">Multi-pass membrane protein</topology>
    </subcellularLocation>
</comment>
<evidence type="ECO:0000256" key="10">
    <source>
        <dbReference type="ARBA" id="ARBA00023303"/>
    </source>
</evidence>
<name>A0A8S3YUT0_9EUPU</name>
<evidence type="ECO:0000256" key="4">
    <source>
        <dbReference type="ARBA" id="ARBA00022692"/>
    </source>
</evidence>
<keyword evidence="6" id="KW-0915">Sodium</keyword>
<evidence type="ECO:0000256" key="2">
    <source>
        <dbReference type="ARBA" id="ARBA00022448"/>
    </source>
</evidence>
<comment type="similarity">
    <text evidence="11">Belongs to the amiloride-sensitive sodium channel (TC 1.A.6) family.</text>
</comment>
<keyword evidence="10 11" id="KW-0407">Ion channel</keyword>
<feature type="transmembrane region" description="Helical" evidence="12">
    <location>
        <begin position="43"/>
        <end position="62"/>
    </location>
</feature>
<keyword evidence="3 11" id="KW-0894">Sodium channel</keyword>
<organism evidence="13 14">
    <name type="scientific">Candidula unifasciata</name>
    <dbReference type="NCBI Taxonomy" id="100452"/>
    <lineage>
        <taxon>Eukaryota</taxon>
        <taxon>Metazoa</taxon>
        <taxon>Spiralia</taxon>
        <taxon>Lophotrochozoa</taxon>
        <taxon>Mollusca</taxon>
        <taxon>Gastropoda</taxon>
        <taxon>Heterobranchia</taxon>
        <taxon>Euthyneura</taxon>
        <taxon>Panpulmonata</taxon>
        <taxon>Eupulmonata</taxon>
        <taxon>Stylommatophora</taxon>
        <taxon>Helicina</taxon>
        <taxon>Helicoidea</taxon>
        <taxon>Geomitridae</taxon>
        <taxon>Candidula</taxon>
    </lineage>
</organism>
<dbReference type="Pfam" id="PF00858">
    <property type="entry name" value="ASC"/>
    <property type="match status" value="1"/>
</dbReference>
<sequence>MAGNEAAVSDSKSLKQLYLDFSASTSMHGIGRVVSNSNTLKRCVWLVIFVVGLGFAAYQFVITMQDFYTYPVNTVFTLKQEATAIFPAVTICNVNIKRTSMMDPLTVLALHSVAE</sequence>
<evidence type="ECO:0000313" key="14">
    <source>
        <dbReference type="Proteomes" id="UP000678393"/>
    </source>
</evidence>
<dbReference type="GO" id="GO:0015280">
    <property type="term" value="F:ligand-gated sodium channel activity"/>
    <property type="evidence" value="ECO:0007669"/>
    <property type="project" value="TreeGrafter"/>
</dbReference>
<accession>A0A8S3YUT0</accession>
<protein>
    <recommendedName>
        <fullName evidence="15">Amiloride-sensitive sodium channel</fullName>
    </recommendedName>
</protein>
<keyword evidence="8 12" id="KW-0472">Membrane</keyword>
<keyword evidence="14" id="KW-1185">Reference proteome</keyword>
<keyword evidence="7 11" id="KW-0406">Ion transport</keyword>
<dbReference type="OrthoDB" id="6238402at2759"/>
<dbReference type="EMBL" id="CAJHNH020000689">
    <property type="protein sequence ID" value="CAG5119342.1"/>
    <property type="molecule type" value="Genomic_DNA"/>
</dbReference>
<evidence type="ECO:0000256" key="5">
    <source>
        <dbReference type="ARBA" id="ARBA00022989"/>
    </source>
</evidence>
<keyword evidence="9 11" id="KW-0739">Sodium transport</keyword>
<reference evidence="13" key="1">
    <citation type="submission" date="2021-04" db="EMBL/GenBank/DDBJ databases">
        <authorList>
            <consortium name="Molecular Ecology Group"/>
        </authorList>
    </citation>
    <scope>NUCLEOTIDE SEQUENCE</scope>
</reference>
<feature type="non-terminal residue" evidence="13">
    <location>
        <position position="115"/>
    </location>
</feature>
<evidence type="ECO:0000256" key="8">
    <source>
        <dbReference type="ARBA" id="ARBA00023136"/>
    </source>
</evidence>
<gene>
    <name evidence="13" type="ORF">CUNI_LOCUS4900</name>
</gene>
<keyword evidence="5 12" id="KW-1133">Transmembrane helix</keyword>
<dbReference type="InterPro" id="IPR001873">
    <property type="entry name" value="ENaC"/>
</dbReference>
<evidence type="ECO:0000256" key="9">
    <source>
        <dbReference type="ARBA" id="ARBA00023201"/>
    </source>
</evidence>
<keyword evidence="4 11" id="KW-0812">Transmembrane</keyword>
<evidence type="ECO:0000256" key="7">
    <source>
        <dbReference type="ARBA" id="ARBA00023065"/>
    </source>
</evidence>
<evidence type="ECO:0000256" key="1">
    <source>
        <dbReference type="ARBA" id="ARBA00004141"/>
    </source>
</evidence>
<evidence type="ECO:0008006" key="15">
    <source>
        <dbReference type="Google" id="ProtNLM"/>
    </source>
</evidence>
<evidence type="ECO:0000313" key="13">
    <source>
        <dbReference type="EMBL" id="CAG5119342.1"/>
    </source>
</evidence>
<dbReference type="AlphaFoldDB" id="A0A8S3YUT0"/>
<keyword evidence="2 11" id="KW-0813">Transport</keyword>
<comment type="caution">
    <text evidence="13">The sequence shown here is derived from an EMBL/GenBank/DDBJ whole genome shotgun (WGS) entry which is preliminary data.</text>
</comment>
<dbReference type="PANTHER" id="PTHR11690">
    <property type="entry name" value="AMILORIDE-SENSITIVE SODIUM CHANNEL-RELATED"/>
    <property type="match status" value="1"/>
</dbReference>
<dbReference type="Proteomes" id="UP000678393">
    <property type="component" value="Unassembled WGS sequence"/>
</dbReference>
<evidence type="ECO:0000256" key="12">
    <source>
        <dbReference type="SAM" id="Phobius"/>
    </source>
</evidence>